<evidence type="ECO:0000313" key="1">
    <source>
        <dbReference type="EMBL" id="CEK88543.1"/>
    </source>
</evidence>
<organism evidence="1">
    <name type="scientific">Arion vulgaris</name>
    <dbReference type="NCBI Taxonomy" id="1028688"/>
    <lineage>
        <taxon>Eukaryota</taxon>
        <taxon>Metazoa</taxon>
        <taxon>Spiralia</taxon>
        <taxon>Lophotrochozoa</taxon>
        <taxon>Mollusca</taxon>
        <taxon>Gastropoda</taxon>
        <taxon>Heterobranchia</taxon>
        <taxon>Euthyneura</taxon>
        <taxon>Panpulmonata</taxon>
        <taxon>Eupulmonata</taxon>
        <taxon>Stylommatophora</taxon>
        <taxon>Helicina</taxon>
        <taxon>Arionoidea</taxon>
        <taxon>Arionidae</taxon>
        <taxon>Arion</taxon>
    </lineage>
</organism>
<sequence>DKLFDEADAVIVPTMDGMWKMSTSLNIFFMGKKRTFGQPATYSKKCIQCR</sequence>
<reference evidence="1" key="1">
    <citation type="submission" date="2014-12" db="EMBL/GenBank/DDBJ databases">
        <title>Insight into the proteome of Arion vulgaris.</title>
        <authorList>
            <person name="Aradska J."/>
            <person name="Bulat T."/>
            <person name="Smidak R."/>
            <person name="Sarate P."/>
            <person name="Gangsoo J."/>
            <person name="Sialana F."/>
            <person name="Bilban M."/>
            <person name="Lubec G."/>
        </authorList>
    </citation>
    <scope>NUCLEOTIDE SEQUENCE</scope>
    <source>
        <tissue evidence="1">Skin</tissue>
    </source>
</reference>
<proteinExistence type="predicted"/>
<gene>
    <name evidence="1" type="primary">ORF165862</name>
</gene>
<protein>
    <submittedName>
        <fullName evidence="1">Uncharacterized protein</fullName>
    </submittedName>
</protein>
<dbReference type="EMBL" id="HACG01041678">
    <property type="protein sequence ID" value="CEK88543.1"/>
    <property type="molecule type" value="Transcribed_RNA"/>
</dbReference>
<accession>A0A0B7B6B5</accession>
<name>A0A0B7B6B5_9EUPU</name>
<dbReference type="AlphaFoldDB" id="A0A0B7B6B5"/>
<feature type="non-terminal residue" evidence="1">
    <location>
        <position position="1"/>
    </location>
</feature>